<keyword evidence="2" id="KW-0812">Transmembrane</keyword>
<organism evidence="3 4">
    <name type="scientific">Saliniradius amylolyticus</name>
    <dbReference type="NCBI Taxonomy" id="2183582"/>
    <lineage>
        <taxon>Bacteria</taxon>
        <taxon>Pseudomonadati</taxon>
        <taxon>Pseudomonadota</taxon>
        <taxon>Gammaproteobacteria</taxon>
        <taxon>Alteromonadales</taxon>
        <taxon>Alteromonadaceae</taxon>
        <taxon>Saliniradius</taxon>
    </lineage>
</organism>
<feature type="repeat" description="TPR" evidence="1">
    <location>
        <begin position="195"/>
        <end position="228"/>
    </location>
</feature>
<evidence type="ECO:0000256" key="2">
    <source>
        <dbReference type="SAM" id="Phobius"/>
    </source>
</evidence>
<protein>
    <submittedName>
        <fullName evidence="3">Uncharacterized protein</fullName>
    </submittedName>
</protein>
<evidence type="ECO:0000313" key="4">
    <source>
        <dbReference type="Proteomes" id="UP000245728"/>
    </source>
</evidence>
<name>A0A2S2E3G9_9ALTE</name>
<evidence type="ECO:0000256" key="1">
    <source>
        <dbReference type="PROSITE-ProRule" id="PRU00339"/>
    </source>
</evidence>
<keyword evidence="1" id="KW-0802">TPR repeat</keyword>
<dbReference type="Gene3D" id="1.25.40.10">
    <property type="entry name" value="Tetratricopeptide repeat domain"/>
    <property type="match status" value="1"/>
</dbReference>
<accession>A0A2S2E3G9</accession>
<dbReference type="OrthoDB" id="255821at2"/>
<feature type="transmembrane region" description="Helical" evidence="2">
    <location>
        <begin position="45"/>
        <end position="67"/>
    </location>
</feature>
<keyword evidence="2" id="KW-1133">Transmembrane helix</keyword>
<gene>
    <name evidence="3" type="ORF">HMF8227_01733</name>
</gene>
<evidence type="ECO:0000313" key="3">
    <source>
        <dbReference type="EMBL" id="AWL12206.1"/>
    </source>
</evidence>
<dbReference type="RefSeq" id="WP_109339801.1">
    <property type="nucleotide sequence ID" value="NZ_CP029347.1"/>
</dbReference>
<feature type="transmembrane region" description="Helical" evidence="2">
    <location>
        <begin position="6"/>
        <end position="24"/>
    </location>
</feature>
<dbReference type="InterPro" id="IPR011990">
    <property type="entry name" value="TPR-like_helical_dom_sf"/>
</dbReference>
<dbReference type="PROSITE" id="PS50005">
    <property type="entry name" value="TPR"/>
    <property type="match status" value="1"/>
</dbReference>
<sequence length="304" mass="34343">MYGLWCLFFLIVVAGLLGGFIFTLSTPGSHKFRVPFSENDIESGFMGHIVIGIGGAFVALAASVPVFDLQLGIFDQVWSPENKPKNLIPVVLYVLAIGIVGGFSGLRIISGVSDAMLKKLQAEIESNRQYTEEEIKRVRRSVAKNYEQDRELREELNEAKSHTLLLEGNFLVFSGKPDEGIEKIKEYLEHHPDNAKAISWLGMGYKRVEELEKAIECARKSIELKPENWVYHYNLACYQSLLEHQFDSVRESLQKAFEVAIDKDDKEEIIDSLTTDDDFESIRDLPEFQTFKEALEGALSVQSS</sequence>
<dbReference type="EMBL" id="CP029347">
    <property type="protein sequence ID" value="AWL12206.1"/>
    <property type="molecule type" value="Genomic_DNA"/>
</dbReference>
<dbReference type="SUPFAM" id="SSF48452">
    <property type="entry name" value="TPR-like"/>
    <property type="match status" value="1"/>
</dbReference>
<dbReference type="InterPro" id="IPR019734">
    <property type="entry name" value="TPR_rpt"/>
</dbReference>
<proteinExistence type="predicted"/>
<keyword evidence="4" id="KW-1185">Reference proteome</keyword>
<keyword evidence="2" id="KW-0472">Membrane</keyword>
<dbReference type="Proteomes" id="UP000245728">
    <property type="component" value="Chromosome"/>
</dbReference>
<dbReference type="AlphaFoldDB" id="A0A2S2E3G9"/>
<dbReference type="KEGG" id="salh:HMF8227_01733"/>
<reference evidence="3 4" key="1">
    <citation type="submission" date="2018-05" db="EMBL/GenBank/DDBJ databases">
        <title>Salinimonas sp. HMF8227 Genome sequencing and assembly.</title>
        <authorList>
            <person name="Kang H."/>
            <person name="Kang J."/>
            <person name="Cha I."/>
            <person name="Kim H."/>
            <person name="Joh K."/>
        </authorList>
    </citation>
    <scope>NUCLEOTIDE SEQUENCE [LARGE SCALE GENOMIC DNA]</scope>
    <source>
        <strain evidence="3 4">HMF8227</strain>
    </source>
</reference>
<feature type="transmembrane region" description="Helical" evidence="2">
    <location>
        <begin position="87"/>
        <end position="109"/>
    </location>
</feature>